<protein>
    <recommendedName>
        <fullName evidence="3">RepB family plasmid replication initiator protein</fullName>
    </recommendedName>
</protein>
<reference evidence="1 2" key="1">
    <citation type="submission" date="2018-07" db="EMBL/GenBank/DDBJ databases">
        <title>Genome analysis of Runella aurantiaca.</title>
        <authorList>
            <person name="Yang X."/>
        </authorList>
    </citation>
    <scope>NUCLEOTIDE SEQUENCE [LARGE SCALE GENOMIC DNA]</scope>
    <source>
        <strain evidence="1 2">YX9</strain>
    </source>
</reference>
<accession>A0A369HZL7</accession>
<dbReference type="EMBL" id="QPIW01000036">
    <property type="protein sequence ID" value="RDB02798.1"/>
    <property type="molecule type" value="Genomic_DNA"/>
</dbReference>
<dbReference type="Proteomes" id="UP000253141">
    <property type="component" value="Unassembled WGS sequence"/>
</dbReference>
<dbReference type="OrthoDB" id="920041at2"/>
<keyword evidence="2" id="KW-1185">Reference proteome</keyword>
<sequence>MNSKSEPLVFIPNNAQEWLDRVRLDRNLFYNLPDIQRNFKEDATLARDIIIFLAHSYKTDLFGYTNFGINDFCKLMGYKSPNLQKTHPVFEAGMIKPPTLLGHEFKSVFEYTLYRLAANNIPLSRIEKTQIPSMKELNVSFVQIISDIRVSYNVNRPQKRFYSFKLGRGFVENLISFYVTLSLKDYLRVASNKNSGRIKNLYIYLAGMQNVLIYNNTNVLTPNFDLLCEIANIEDQLPKHRKFTLHKYLKNIADNSDLKFQIEFFAEKGQKQAYSIRLIFDSSQLHLEGNKKNLFFKLLNERLRQAFDDQFPQYDDNFELFQQWLTNREYDKELKDRIIRDVYKASFMSEHEKTEDLSLQDLLDSYIKNLNEEKQEDS</sequence>
<dbReference type="AlphaFoldDB" id="A0A369HZL7"/>
<organism evidence="1 2">
    <name type="scientific">Runella aurantiaca</name>
    <dbReference type="NCBI Taxonomy" id="2282308"/>
    <lineage>
        <taxon>Bacteria</taxon>
        <taxon>Pseudomonadati</taxon>
        <taxon>Bacteroidota</taxon>
        <taxon>Cytophagia</taxon>
        <taxon>Cytophagales</taxon>
        <taxon>Spirosomataceae</taxon>
        <taxon>Runella</taxon>
    </lineage>
</organism>
<name>A0A369HZL7_9BACT</name>
<gene>
    <name evidence="1" type="ORF">DVG78_27185</name>
</gene>
<evidence type="ECO:0008006" key="3">
    <source>
        <dbReference type="Google" id="ProtNLM"/>
    </source>
</evidence>
<dbReference type="RefSeq" id="WP_114464142.1">
    <property type="nucleotide sequence ID" value="NZ_QPIW01000036.1"/>
</dbReference>
<evidence type="ECO:0000313" key="2">
    <source>
        <dbReference type="Proteomes" id="UP000253141"/>
    </source>
</evidence>
<comment type="caution">
    <text evidence="1">The sequence shown here is derived from an EMBL/GenBank/DDBJ whole genome shotgun (WGS) entry which is preliminary data.</text>
</comment>
<evidence type="ECO:0000313" key="1">
    <source>
        <dbReference type="EMBL" id="RDB02798.1"/>
    </source>
</evidence>
<proteinExistence type="predicted"/>